<dbReference type="PANTHER" id="PTHR34406">
    <property type="entry name" value="PROTEIN YCEI"/>
    <property type="match status" value="1"/>
</dbReference>
<dbReference type="InterPro" id="IPR007372">
    <property type="entry name" value="Lipid/polyisoprenoid-bd_YceI"/>
</dbReference>
<sequence>MSSASAPTRSVGGVELPAAGTWKLDPGHAEVGFVGRHFMLTKIRGRFTSVEATVEIGERPEDSKVTAVIDVTSLATGDQARDEHIKSADFFDAEKFPQATFKSTSVTWDGVEGKLIGDLTIKEVTHSVTLDVEYLGYARDPWDNDRIVFSAKGKINREDWGLTWNMVLESGGILVSKEIELVLDLEALRQV</sequence>
<evidence type="ECO:0000313" key="4">
    <source>
        <dbReference type="Proteomes" id="UP000317940"/>
    </source>
</evidence>
<reference evidence="3 4" key="1">
    <citation type="submission" date="2019-06" db="EMBL/GenBank/DDBJ databases">
        <title>Sequencing the genomes of 1000 actinobacteria strains.</title>
        <authorList>
            <person name="Klenk H.-P."/>
        </authorList>
    </citation>
    <scope>NUCLEOTIDE SEQUENCE [LARGE SCALE GENOMIC DNA]</scope>
    <source>
        <strain evidence="3 4">DSM 44826</strain>
    </source>
</reference>
<gene>
    <name evidence="3" type="ORF">FHX73_115094</name>
</gene>
<dbReference type="InterPro" id="IPR036761">
    <property type="entry name" value="TTHA0802/YceI-like_sf"/>
</dbReference>
<name>A0A561UPB4_9ACTN</name>
<evidence type="ECO:0000259" key="2">
    <source>
        <dbReference type="SMART" id="SM00867"/>
    </source>
</evidence>
<dbReference type="OrthoDB" id="9811006at2"/>
<dbReference type="SMART" id="SM00867">
    <property type="entry name" value="YceI"/>
    <property type="match status" value="1"/>
</dbReference>
<organism evidence="3 4">
    <name type="scientific">Kitasatospora viridis</name>
    <dbReference type="NCBI Taxonomy" id="281105"/>
    <lineage>
        <taxon>Bacteria</taxon>
        <taxon>Bacillati</taxon>
        <taxon>Actinomycetota</taxon>
        <taxon>Actinomycetes</taxon>
        <taxon>Kitasatosporales</taxon>
        <taxon>Streptomycetaceae</taxon>
        <taxon>Kitasatospora</taxon>
    </lineage>
</organism>
<proteinExistence type="inferred from homology"/>
<accession>A0A561UPB4</accession>
<dbReference type="RefSeq" id="WP_145907245.1">
    <property type="nucleotide sequence ID" value="NZ_BAAAMZ010000040.1"/>
</dbReference>
<keyword evidence="4" id="KW-1185">Reference proteome</keyword>
<comment type="similarity">
    <text evidence="1">Belongs to the UPF0312 family.</text>
</comment>
<dbReference type="EMBL" id="VIWT01000001">
    <property type="protein sequence ID" value="TWG01202.1"/>
    <property type="molecule type" value="Genomic_DNA"/>
</dbReference>
<dbReference type="Proteomes" id="UP000317940">
    <property type="component" value="Unassembled WGS sequence"/>
</dbReference>
<dbReference type="PANTHER" id="PTHR34406:SF1">
    <property type="entry name" value="PROTEIN YCEI"/>
    <property type="match status" value="1"/>
</dbReference>
<protein>
    <submittedName>
        <fullName evidence="3">Polyisoprenoid-binding protein YceI</fullName>
    </submittedName>
</protein>
<comment type="caution">
    <text evidence="3">The sequence shown here is derived from an EMBL/GenBank/DDBJ whole genome shotgun (WGS) entry which is preliminary data.</text>
</comment>
<evidence type="ECO:0000256" key="1">
    <source>
        <dbReference type="ARBA" id="ARBA00008812"/>
    </source>
</evidence>
<dbReference type="AlphaFoldDB" id="A0A561UPB4"/>
<dbReference type="Gene3D" id="2.40.128.110">
    <property type="entry name" value="Lipid/polyisoprenoid-binding, YceI-like"/>
    <property type="match status" value="1"/>
</dbReference>
<evidence type="ECO:0000313" key="3">
    <source>
        <dbReference type="EMBL" id="TWG01202.1"/>
    </source>
</evidence>
<feature type="domain" description="Lipid/polyisoprenoid-binding YceI-like" evidence="2">
    <location>
        <begin position="21"/>
        <end position="188"/>
    </location>
</feature>
<dbReference type="Pfam" id="PF04264">
    <property type="entry name" value="YceI"/>
    <property type="match status" value="1"/>
</dbReference>
<dbReference type="SUPFAM" id="SSF101874">
    <property type="entry name" value="YceI-like"/>
    <property type="match status" value="1"/>
</dbReference>